<dbReference type="RefSeq" id="WP_027294483.1">
    <property type="nucleotide sequence ID" value="NZ_CABMJZ010000121.1"/>
</dbReference>
<name>A0A4U8QAK5_9FIRM</name>
<feature type="transmembrane region" description="Helical" evidence="7">
    <location>
        <begin position="12"/>
        <end position="36"/>
    </location>
</feature>
<feature type="transmembrane region" description="Helical" evidence="7">
    <location>
        <begin position="72"/>
        <end position="96"/>
    </location>
</feature>
<evidence type="ECO:0000313" key="10">
    <source>
        <dbReference type="Proteomes" id="UP000306509"/>
    </source>
</evidence>
<feature type="transmembrane region" description="Helical" evidence="7">
    <location>
        <begin position="140"/>
        <end position="163"/>
    </location>
</feature>
<feature type="transmembrane region" description="Helical" evidence="7">
    <location>
        <begin position="184"/>
        <end position="209"/>
    </location>
</feature>
<dbReference type="Proteomes" id="UP000306509">
    <property type="component" value="Unassembled WGS sequence"/>
</dbReference>
<evidence type="ECO:0000256" key="3">
    <source>
        <dbReference type="ARBA" id="ARBA00022475"/>
    </source>
</evidence>
<protein>
    <submittedName>
        <fullName evidence="9">L-arabinose transport system permease protein AraQ</fullName>
    </submittedName>
</protein>
<feature type="transmembrane region" description="Helical" evidence="7">
    <location>
        <begin position="264"/>
        <end position="284"/>
    </location>
</feature>
<evidence type="ECO:0000256" key="5">
    <source>
        <dbReference type="ARBA" id="ARBA00022989"/>
    </source>
</evidence>
<dbReference type="OrthoDB" id="157184at2"/>
<comment type="caution">
    <text evidence="9">The sequence shown here is derived from an EMBL/GenBank/DDBJ whole genome shotgun (WGS) entry which is preliminary data.</text>
</comment>
<evidence type="ECO:0000256" key="4">
    <source>
        <dbReference type="ARBA" id="ARBA00022692"/>
    </source>
</evidence>
<dbReference type="Gene3D" id="1.10.3720.10">
    <property type="entry name" value="MetI-like"/>
    <property type="match status" value="1"/>
</dbReference>
<keyword evidence="3" id="KW-1003">Cell membrane</keyword>
<dbReference type="GO" id="GO:0005886">
    <property type="term" value="C:plasma membrane"/>
    <property type="evidence" value="ECO:0007669"/>
    <property type="project" value="UniProtKB-SubCell"/>
</dbReference>
<dbReference type="CDD" id="cd06261">
    <property type="entry name" value="TM_PBP2"/>
    <property type="match status" value="1"/>
</dbReference>
<keyword evidence="2 7" id="KW-0813">Transport</keyword>
<keyword evidence="6 7" id="KW-0472">Membrane</keyword>
<keyword evidence="4 7" id="KW-0812">Transmembrane</keyword>
<keyword evidence="10" id="KW-1185">Reference proteome</keyword>
<dbReference type="AlphaFoldDB" id="A0A4U8QAK5"/>
<dbReference type="EMBL" id="QGQD01000023">
    <property type="protein sequence ID" value="TLD02031.1"/>
    <property type="molecule type" value="Genomic_DNA"/>
</dbReference>
<feature type="transmembrane region" description="Helical" evidence="7">
    <location>
        <begin position="108"/>
        <end position="128"/>
    </location>
</feature>
<proteinExistence type="inferred from homology"/>
<evidence type="ECO:0000259" key="8">
    <source>
        <dbReference type="PROSITE" id="PS50928"/>
    </source>
</evidence>
<comment type="subcellular location">
    <subcellularLocation>
        <location evidence="1 7">Cell membrane</location>
        <topology evidence="1 7">Multi-pass membrane protein</topology>
    </subcellularLocation>
</comment>
<keyword evidence="5 7" id="KW-1133">Transmembrane helix</keyword>
<dbReference type="STRING" id="180332.GCA_000797495_00499"/>
<dbReference type="InterPro" id="IPR000515">
    <property type="entry name" value="MetI-like"/>
</dbReference>
<dbReference type="InterPro" id="IPR035906">
    <property type="entry name" value="MetI-like_sf"/>
</dbReference>
<evidence type="ECO:0000256" key="1">
    <source>
        <dbReference type="ARBA" id="ARBA00004651"/>
    </source>
</evidence>
<feature type="domain" description="ABC transmembrane type-1" evidence="8">
    <location>
        <begin position="73"/>
        <end position="284"/>
    </location>
</feature>
<organism evidence="9 10">
    <name type="scientific">Robinsoniella peoriensis</name>
    <dbReference type="NCBI Taxonomy" id="180332"/>
    <lineage>
        <taxon>Bacteria</taxon>
        <taxon>Bacillati</taxon>
        <taxon>Bacillota</taxon>
        <taxon>Clostridia</taxon>
        <taxon>Lachnospirales</taxon>
        <taxon>Lachnospiraceae</taxon>
        <taxon>Robinsoniella</taxon>
    </lineage>
</organism>
<evidence type="ECO:0000256" key="7">
    <source>
        <dbReference type="RuleBase" id="RU363032"/>
    </source>
</evidence>
<evidence type="ECO:0000256" key="2">
    <source>
        <dbReference type="ARBA" id="ARBA00022448"/>
    </source>
</evidence>
<reference evidence="9 10" key="1">
    <citation type="journal article" date="2019" name="Anaerobe">
        <title>Detection of Robinsoniella peoriensis in multiple bone samples of a trauma patient.</title>
        <authorList>
            <person name="Schrottner P."/>
            <person name="Hartwich K."/>
            <person name="Bunk B."/>
            <person name="Schober I."/>
            <person name="Helbig S."/>
            <person name="Rudolph W.W."/>
            <person name="Gunzer F."/>
        </authorList>
    </citation>
    <scope>NUCLEOTIDE SEQUENCE [LARGE SCALE GENOMIC DNA]</scope>
    <source>
        <strain evidence="9 10">DSM 106044</strain>
    </source>
</reference>
<dbReference type="SUPFAM" id="SSF161098">
    <property type="entry name" value="MetI-like"/>
    <property type="match status" value="1"/>
</dbReference>
<dbReference type="PROSITE" id="PS50928">
    <property type="entry name" value="ABC_TM1"/>
    <property type="match status" value="1"/>
</dbReference>
<gene>
    <name evidence="9" type="primary">araQ_14</name>
    <name evidence="9" type="ORF">DSM106044_01068</name>
</gene>
<accession>A0A4U8QAK5</accession>
<dbReference type="Pfam" id="PF00528">
    <property type="entry name" value="BPD_transp_1"/>
    <property type="match status" value="1"/>
</dbReference>
<dbReference type="GO" id="GO:0055085">
    <property type="term" value="P:transmembrane transport"/>
    <property type="evidence" value="ECO:0007669"/>
    <property type="project" value="InterPro"/>
</dbReference>
<dbReference type="PANTHER" id="PTHR43744:SF9">
    <property type="entry name" value="POLYGALACTURONAN_RHAMNOGALACTURONAN TRANSPORT SYSTEM PERMEASE PROTEIN YTCP"/>
    <property type="match status" value="1"/>
</dbReference>
<dbReference type="PANTHER" id="PTHR43744">
    <property type="entry name" value="ABC TRANSPORTER PERMEASE PROTEIN MG189-RELATED-RELATED"/>
    <property type="match status" value="1"/>
</dbReference>
<evidence type="ECO:0000313" key="9">
    <source>
        <dbReference type="EMBL" id="TLD02031.1"/>
    </source>
</evidence>
<sequence>MKTRENMRTQIITNAICIIATAVALLPFILLIIASFTDNSWASVNGFTFFPKEWSLSAYEYIAMKWQTIGHAYLMTIIVTAAGTVACLFISVLFAYGISKQWVPGMKIVSFLLIFTMLFNGGLVSTYYCYNKIWNIKDTIWALIVPNMMMNAFNIILIRNYFINSIPISLEEAARIDGAGAVRILISIVIPLSKPIIATIGLMTALSYWNDWLNGLYYLSARGGSEYYTIQIVLNNISNDIRAISAAATSSAAMATNVKLPSTTIRMSIAVIGIIPIVAIYPFFQRYLVKGITLGGVKE</sequence>
<comment type="similarity">
    <text evidence="7">Belongs to the binding-protein-dependent transport system permease family.</text>
</comment>
<evidence type="ECO:0000256" key="6">
    <source>
        <dbReference type="ARBA" id="ARBA00023136"/>
    </source>
</evidence>